<reference evidence="2" key="1">
    <citation type="submission" date="2021-10" db="EMBL/GenBank/DDBJ databases">
        <authorList>
            <person name="Piombo E."/>
        </authorList>
    </citation>
    <scope>NUCLEOTIDE SEQUENCE</scope>
</reference>
<dbReference type="Pfam" id="PF26639">
    <property type="entry name" value="Het-6_barrel"/>
    <property type="match status" value="1"/>
</dbReference>
<evidence type="ECO:0000313" key="2">
    <source>
        <dbReference type="EMBL" id="CAG9988039.1"/>
    </source>
</evidence>
<dbReference type="InterPro" id="IPR010730">
    <property type="entry name" value="HET"/>
</dbReference>
<dbReference type="OrthoDB" id="2157530at2759"/>
<evidence type="ECO:0000313" key="3">
    <source>
        <dbReference type="Proteomes" id="UP000754883"/>
    </source>
</evidence>
<organism evidence="2 3">
    <name type="scientific">Clonostachys byssicola</name>
    <dbReference type="NCBI Taxonomy" id="160290"/>
    <lineage>
        <taxon>Eukaryota</taxon>
        <taxon>Fungi</taxon>
        <taxon>Dikarya</taxon>
        <taxon>Ascomycota</taxon>
        <taxon>Pezizomycotina</taxon>
        <taxon>Sordariomycetes</taxon>
        <taxon>Hypocreomycetidae</taxon>
        <taxon>Hypocreales</taxon>
        <taxon>Bionectriaceae</taxon>
        <taxon>Clonostachys</taxon>
    </lineage>
</organism>
<dbReference type="PANTHER" id="PTHR24148">
    <property type="entry name" value="ANKYRIN REPEAT DOMAIN-CONTAINING PROTEIN 39 HOMOLOG-RELATED"/>
    <property type="match status" value="1"/>
</dbReference>
<dbReference type="AlphaFoldDB" id="A0A9N9Y2T5"/>
<dbReference type="Proteomes" id="UP000754883">
    <property type="component" value="Unassembled WGS sequence"/>
</dbReference>
<keyword evidence="3" id="KW-1185">Reference proteome</keyword>
<accession>A0A9N9Y2T5</accession>
<dbReference type="InterPro" id="IPR052895">
    <property type="entry name" value="HetReg/Transcr_Mod"/>
</dbReference>
<protein>
    <recommendedName>
        <fullName evidence="1">Heterokaryon incompatibility domain-containing protein</fullName>
    </recommendedName>
</protein>
<comment type="caution">
    <text evidence="2">The sequence shown here is derived from an EMBL/GenBank/DDBJ whole genome shotgun (WGS) entry which is preliminary data.</text>
</comment>
<dbReference type="Pfam" id="PF06985">
    <property type="entry name" value="HET"/>
    <property type="match status" value="1"/>
</dbReference>
<gene>
    <name evidence="2" type="ORF">CBYS24578_00010680</name>
</gene>
<evidence type="ECO:0000259" key="1">
    <source>
        <dbReference type="Pfam" id="PF06985"/>
    </source>
</evidence>
<dbReference type="EMBL" id="CABFNO020001443">
    <property type="protein sequence ID" value="CAG9988039.1"/>
    <property type="molecule type" value="Genomic_DNA"/>
</dbReference>
<feature type="domain" description="Heterokaryon incompatibility" evidence="1">
    <location>
        <begin position="64"/>
        <end position="260"/>
    </location>
</feature>
<proteinExistence type="predicted"/>
<name>A0A9N9Y2T5_9HYPO</name>
<sequence length="700" mass="79291">MENRRHIDLKTPSGASAIYNNDLTSLNQSDEEIRVIHLASGSDGSFIECTLHKISLKSNPAPKYDALSYTWGDATDTREIILNGYVVNVTHNLFLALRRLRQKEEERVIWVDAVCINQLDLDERAQQVDLMRKVYSLCTQAVIWLGEPPEQATPTFPMHWFGDERDDDSLEWLWNNFYDYATDPEFDTTDGDTVDWVFHGLANIRLLLTGHLSDQPLFADFTGDSFSYPTGYSRYCRSLSKALRPFYKNPWWTRVWTVQESVLPPKACVHYGPTTLDFLFLLDAFATLAKHVLDDCCSKFFSSSDLNIRSALGRIGSKIVNIRNLRNNQRDGSVMGLWETLIACHAREATDDRDKIFGVLGLVNSWPVEPISADYKATVEALYRQVTASQILENSSLVPLHLPLRKYAHQNLPSWTVDWTAPHGYGSQLNTYQFGRDIYKSFEAGGKQPCRPVFSSDQQVLQVNGRRCDRVSSVGRMVPAGSPAKKRKAYCDWFRMAQIHRCPSKSYVSGCSYFQAFWRCLSWNILMIMSEDPCTKESMRQFDAKASDEEYYEAFLSYSKTSRSSIFHPKGLSKEDRKAVLKFDPTFAPADDQAWGQFSSLAFRAEQVIHGLTVNMVMFMTDSGYIGIGPPQTKVGDEVWCLFGGSIPFVVRSTGKTCAVRKGETETSLWEVLGNCYVHGIMNGEIADDENLPAQTICLG</sequence>
<dbReference type="PANTHER" id="PTHR24148:SF73">
    <property type="entry name" value="HET DOMAIN PROTEIN (AFU_ORTHOLOGUE AFUA_8G01020)"/>
    <property type="match status" value="1"/>
</dbReference>